<evidence type="ECO:0000313" key="4">
    <source>
        <dbReference type="EMBL" id="KAF7157383.1"/>
    </source>
</evidence>
<feature type="signal peptide" evidence="2">
    <location>
        <begin position="1"/>
        <end position="24"/>
    </location>
</feature>
<feature type="compositionally biased region" description="Low complexity" evidence="1">
    <location>
        <begin position="95"/>
        <end position="114"/>
    </location>
</feature>
<evidence type="ECO:0000256" key="1">
    <source>
        <dbReference type="SAM" id="MobiDB-lite"/>
    </source>
</evidence>
<dbReference type="EMBL" id="JACBAF010002301">
    <property type="protein sequence ID" value="KAF7157383.1"/>
    <property type="molecule type" value="Genomic_DNA"/>
</dbReference>
<accession>A0A8H6NZV2</accession>
<evidence type="ECO:0000313" key="3">
    <source>
        <dbReference type="EMBL" id="KAF7114075.1"/>
    </source>
</evidence>
<dbReference type="Proteomes" id="UP000630445">
    <property type="component" value="Unassembled WGS sequence"/>
</dbReference>
<evidence type="ECO:0000313" key="5">
    <source>
        <dbReference type="Proteomes" id="UP000630445"/>
    </source>
</evidence>
<comment type="caution">
    <text evidence="3">The sequence shown here is derived from an EMBL/GenBank/DDBJ whole genome shotgun (WGS) entry which is preliminary data.</text>
</comment>
<dbReference type="AlphaFoldDB" id="A0A8H6NZV2"/>
<feature type="region of interest" description="Disordered" evidence="1">
    <location>
        <begin position="95"/>
        <end position="157"/>
    </location>
</feature>
<name>A0A8H6NZV2_9EURO</name>
<evidence type="ECO:0000256" key="2">
    <source>
        <dbReference type="SAM" id="SignalP"/>
    </source>
</evidence>
<feature type="chain" id="PRO_5035101655" evidence="2">
    <location>
        <begin position="25"/>
        <end position="181"/>
    </location>
</feature>
<protein>
    <submittedName>
        <fullName evidence="3">Uncharacterized protein</fullName>
    </submittedName>
</protein>
<feature type="compositionally biased region" description="Polar residues" evidence="1">
    <location>
        <begin position="115"/>
        <end position="124"/>
    </location>
</feature>
<gene>
    <name evidence="3" type="ORF">CNMCM5793_007055</name>
    <name evidence="4" type="ORF">CNMCM6106_002966</name>
</gene>
<keyword evidence="5" id="KW-1185">Reference proteome</keyword>
<dbReference type="OrthoDB" id="4508343at2759"/>
<proteinExistence type="predicted"/>
<organism evidence="3 5">
    <name type="scientific">Aspergillus hiratsukae</name>
    <dbReference type="NCBI Taxonomy" id="1194566"/>
    <lineage>
        <taxon>Eukaryota</taxon>
        <taxon>Fungi</taxon>
        <taxon>Dikarya</taxon>
        <taxon>Ascomycota</taxon>
        <taxon>Pezizomycotina</taxon>
        <taxon>Eurotiomycetes</taxon>
        <taxon>Eurotiomycetidae</taxon>
        <taxon>Eurotiales</taxon>
        <taxon>Aspergillaceae</taxon>
        <taxon>Aspergillus</taxon>
        <taxon>Aspergillus subgen. Fumigati</taxon>
    </lineage>
</organism>
<reference evidence="3" key="1">
    <citation type="submission" date="2020-06" db="EMBL/GenBank/DDBJ databases">
        <title>Draft genome sequences of strains closely related to Aspergillus parafelis and Aspergillus hiratsukae.</title>
        <authorList>
            <person name="Dos Santos R.A.C."/>
            <person name="Rivero-Menendez O."/>
            <person name="Steenwyk J.L."/>
            <person name="Mead M.E."/>
            <person name="Goldman G.H."/>
            <person name="Alastruey-Izquierdo A."/>
            <person name="Rokas A."/>
        </authorList>
    </citation>
    <scope>NUCLEOTIDE SEQUENCE</scope>
    <source>
        <strain evidence="3">CNM-CM5793</strain>
        <strain evidence="4">CNM-CM6106</strain>
    </source>
</reference>
<sequence>MASTASFKVVFCFAVCYLAILASGVGLGEDLKTVDEKLNLRDSNVMRTIDPLDLKYLPRADTVTITVTETVCAFSSMTFSKPSTTIWIPPVPTMATTTSIPTPQTTIPTSDSTPETFTTSSAEQTTSHGTSSTSSTDASTPVPSSSEQPFAPPLSDTAPGQGKIHFALLVWSLVMTGFMNV</sequence>
<keyword evidence="2" id="KW-0732">Signal</keyword>
<dbReference type="Proteomes" id="UP000662466">
    <property type="component" value="Unassembled WGS sequence"/>
</dbReference>
<feature type="compositionally biased region" description="Low complexity" evidence="1">
    <location>
        <begin position="125"/>
        <end position="146"/>
    </location>
</feature>
<dbReference type="EMBL" id="JACBAD010002127">
    <property type="protein sequence ID" value="KAF7114075.1"/>
    <property type="molecule type" value="Genomic_DNA"/>
</dbReference>